<dbReference type="AlphaFoldDB" id="A0AAV7K937"/>
<evidence type="ECO:0000256" key="1">
    <source>
        <dbReference type="ARBA" id="ARBA00022553"/>
    </source>
</evidence>
<dbReference type="GO" id="GO:0004697">
    <property type="term" value="F:diacylglycerol-dependent serine/threonine kinase activity"/>
    <property type="evidence" value="ECO:0007669"/>
    <property type="project" value="UniProtKB-EC"/>
</dbReference>
<evidence type="ECO:0000256" key="2">
    <source>
        <dbReference type="ARBA" id="ARBA00022723"/>
    </source>
</evidence>
<evidence type="ECO:0000259" key="9">
    <source>
        <dbReference type="PROSITE" id="PS50081"/>
    </source>
</evidence>
<keyword evidence="4" id="KW-0862">Zinc</keyword>
<evidence type="ECO:0000259" key="8">
    <source>
        <dbReference type="PROSITE" id="PS50011"/>
    </source>
</evidence>
<feature type="binding site" evidence="6">
    <location>
        <position position="679"/>
    </location>
    <ligand>
        <name>ATP</name>
        <dbReference type="ChEBI" id="CHEBI:30616"/>
    </ligand>
</feature>
<dbReference type="GO" id="GO:0005829">
    <property type="term" value="C:cytosol"/>
    <property type="evidence" value="ECO:0007669"/>
    <property type="project" value="TreeGrafter"/>
</dbReference>
<evidence type="ECO:0000313" key="10">
    <source>
        <dbReference type="EMBL" id="KAI6657597.1"/>
    </source>
</evidence>
<dbReference type="GO" id="GO:0035556">
    <property type="term" value="P:intracellular signal transduction"/>
    <property type="evidence" value="ECO:0007669"/>
    <property type="project" value="TreeGrafter"/>
</dbReference>
<dbReference type="InterPro" id="IPR000719">
    <property type="entry name" value="Prot_kinase_dom"/>
</dbReference>
<feature type="compositionally biased region" description="Basic residues" evidence="7">
    <location>
        <begin position="601"/>
        <end position="614"/>
    </location>
</feature>
<dbReference type="Gene3D" id="2.30.29.30">
    <property type="entry name" value="Pleckstrin-homology domain (PH domain)/Phosphotyrosine-binding domain (PTB)"/>
    <property type="match status" value="1"/>
</dbReference>
<reference evidence="10 11" key="1">
    <citation type="journal article" date="2023" name="BMC Biol.">
        <title>The compact genome of the sponge Oopsacas minuta (Hexactinellida) is lacking key metazoan core genes.</title>
        <authorList>
            <person name="Santini S."/>
            <person name="Schenkelaars Q."/>
            <person name="Jourda C."/>
            <person name="Duchesne M."/>
            <person name="Belahbib H."/>
            <person name="Rocher C."/>
            <person name="Selva M."/>
            <person name="Riesgo A."/>
            <person name="Vervoort M."/>
            <person name="Leys S.P."/>
            <person name="Kodjabachian L."/>
            <person name="Le Bivic A."/>
            <person name="Borchiellini C."/>
            <person name="Claverie J.M."/>
            <person name="Renard E."/>
        </authorList>
    </citation>
    <scope>NUCLEOTIDE SEQUENCE [LARGE SCALE GENOMIC DNA]</scope>
    <source>
        <strain evidence="10">SPO-2</strain>
    </source>
</reference>
<feature type="domain" description="Protein kinase" evidence="8">
    <location>
        <begin position="650"/>
        <end position="907"/>
    </location>
</feature>
<proteinExistence type="predicted"/>
<dbReference type="InterPro" id="IPR046349">
    <property type="entry name" value="C1-like_sf"/>
</dbReference>
<dbReference type="SUPFAM" id="SSF56112">
    <property type="entry name" value="Protein kinase-like (PK-like)"/>
    <property type="match status" value="1"/>
</dbReference>
<dbReference type="InterPro" id="IPR011993">
    <property type="entry name" value="PH-like_dom_sf"/>
</dbReference>
<feature type="domain" description="Phorbol-ester/DAG-type" evidence="9">
    <location>
        <begin position="114"/>
        <end position="164"/>
    </location>
</feature>
<dbReference type="InterPro" id="IPR011009">
    <property type="entry name" value="Kinase-like_dom_sf"/>
</dbReference>
<feature type="compositionally biased region" description="Basic and acidic residues" evidence="7">
    <location>
        <begin position="338"/>
        <end position="363"/>
    </location>
</feature>
<sequence>MTSKSFVKQNVPKIVGVDAEYVDISIQFGLWRDILTLSSYELSQISLHSFKLKTCELLSLRYPEHDIKDMFACTLFFVHFPDDTLEPLKNPSLLKEDLLIDVLLGVSYQPSTSQHEFRVHSYKKTTFCDYCGYMLAGLTKQGMKCSACGLNLHKKCVYDSTPFCSKVRHNQSLHDTTNIIASSHSHVAQARNASGRATHFNTGGGHYRSSSNVIVPHTFIFHKFIAPTQCDLCGRTVKGIFKQGMQCKDCDLCCHRKCMKKAINSCPGETSKKTTRIGRHSMVLKYPGGRGGQKWSDGVSGEVELPSTDDTDSAHSEPASPAKKMSNYNIDKNTSSIELRRNVNEMDKFDRPQRGRKESDRNDPASLDDSINPNIPLQRIFVRVNPDAIGAPTSILKEGWMVNCNENDHQRVRCYLRLDRRSLCMFTNSDIPTPFKQIFLADMRAVDQVASINMDKLTPPHCFELVTKEITYYMGMEIPENGKARNKMMKTLQRNNPVYQWLQEALEMNTEELHEYGLGLDIAISWESALHHSLMPVTPEGSTTNINEIGLDDGQISTDLDMVIKPEFPTIKHLSTRSSLSDDDEVIRYADEPRSPCRTSMRNRPRSIKSRKGSTRGSFRVPRPEDDVVHNLVIDRAVETKMDISLIYQIFGGEVLGSGQFGTVHEGVHRSTGEPVAIKVIDKQRFQPKHTEALKNEANILQSVSHNGIIKLYKMFESPTRIFVIMEKMQWDMLEMILNSVSGRLTEGVTKFVIYQILVAIQFLHSKNIVHCDLKPENVLLSSKFTEYPQIKLCDFGFAKTIRDAHFRKSVVGTPAYLAPEVLTKTGYDKSLDMWSLGVVIYVSLSGTFPFNEDEAIIDQINNADFMYPPYPWKTIDIEARHVINKFLRINKRERLTANKALLQPWLQDRDMWERLREIERQVGERYLTHPTDDKYWSSLPKTRGVSESSYTQASEDSSETSEDLTQPRLMDLPLNGSNRHPDSGYSQSAGYSSDGSILDGSKHKKNNGSAFDPIDNSKMLKVTTV</sequence>
<keyword evidence="10" id="KW-0808">Transferase</keyword>
<feature type="domain" description="Phorbol-ester/DAG-type" evidence="9">
    <location>
        <begin position="216"/>
        <end position="266"/>
    </location>
</feature>
<evidence type="ECO:0000256" key="4">
    <source>
        <dbReference type="ARBA" id="ARBA00022833"/>
    </source>
</evidence>
<dbReference type="SMART" id="SM00220">
    <property type="entry name" value="S_TKc"/>
    <property type="match status" value="1"/>
</dbReference>
<dbReference type="SUPFAM" id="SSF57889">
    <property type="entry name" value="Cysteine-rich domain"/>
    <property type="match status" value="2"/>
</dbReference>
<dbReference type="Gene3D" id="3.30.200.20">
    <property type="entry name" value="Phosphorylase Kinase, domain 1"/>
    <property type="match status" value="1"/>
</dbReference>
<dbReference type="InterPro" id="IPR008271">
    <property type="entry name" value="Ser/Thr_kinase_AS"/>
</dbReference>
<keyword evidence="10" id="KW-0418">Kinase</keyword>
<dbReference type="Gene3D" id="3.30.60.20">
    <property type="match status" value="2"/>
</dbReference>
<dbReference type="GO" id="GO:0007200">
    <property type="term" value="P:phospholipase C-activating G protein-coupled receptor signaling pathway"/>
    <property type="evidence" value="ECO:0007669"/>
    <property type="project" value="TreeGrafter"/>
</dbReference>
<dbReference type="Gene3D" id="1.10.510.10">
    <property type="entry name" value="Transferase(Phosphotransferase) domain 1"/>
    <property type="match status" value="1"/>
</dbReference>
<dbReference type="GO" id="GO:0016020">
    <property type="term" value="C:membrane"/>
    <property type="evidence" value="ECO:0007669"/>
    <property type="project" value="UniProtKB-SubCell"/>
</dbReference>
<keyword evidence="3 6" id="KW-0547">Nucleotide-binding</keyword>
<feature type="compositionally biased region" description="Polar residues" evidence="7">
    <location>
        <begin position="326"/>
        <end position="337"/>
    </location>
</feature>
<evidence type="ECO:0000256" key="3">
    <source>
        <dbReference type="ARBA" id="ARBA00022741"/>
    </source>
</evidence>
<dbReference type="Pfam" id="PF00130">
    <property type="entry name" value="C1_1"/>
    <property type="match status" value="2"/>
</dbReference>
<dbReference type="GO" id="GO:0008270">
    <property type="term" value="F:zinc ion binding"/>
    <property type="evidence" value="ECO:0007669"/>
    <property type="project" value="UniProtKB-KW"/>
</dbReference>
<keyword evidence="2" id="KW-0479">Metal-binding</keyword>
<evidence type="ECO:0000256" key="5">
    <source>
        <dbReference type="ARBA" id="ARBA00022840"/>
    </source>
</evidence>
<feature type="compositionally biased region" description="Polar residues" evidence="7">
    <location>
        <begin position="985"/>
        <end position="996"/>
    </location>
</feature>
<dbReference type="PANTHER" id="PTHR22968:SF15">
    <property type="entry name" value="SERINE_THREONINE-PROTEIN KINASE DKF-1"/>
    <property type="match status" value="1"/>
</dbReference>
<evidence type="ECO:0000256" key="6">
    <source>
        <dbReference type="PROSITE-ProRule" id="PRU10141"/>
    </source>
</evidence>
<dbReference type="InterPro" id="IPR017441">
    <property type="entry name" value="Protein_kinase_ATP_BS"/>
</dbReference>
<dbReference type="PROSITE" id="PS50081">
    <property type="entry name" value="ZF_DAG_PE_2"/>
    <property type="match status" value="2"/>
</dbReference>
<accession>A0AAV7K937</accession>
<dbReference type="PROSITE" id="PS00107">
    <property type="entry name" value="PROTEIN_KINASE_ATP"/>
    <property type="match status" value="1"/>
</dbReference>
<evidence type="ECO:0000256" key="7">
    <source>
        <dbReference type="SAM" id="MobiDB-lite"/>
    </source>
</evidence>
<keyword evidence="1" id="KW-0597">Phosphoprotein</keyword>
<dbReference type="SUPFAM" id="SSF50729">
    <property type="entry name" value="PH domain-like"/>
    <property type="match status" value="1"/>
</dbReference>
<dbReference type="Proteomes" id="UP001165289">
    <property type="component" value="Unassembled WGS sequence"/>
</dbReference>
<evidence type="ECO:0000313" key="11">
    <source>
        <dbReference type="Proteomes" id="UP001165289"/>
    </source>
</evidence>
<dbReference type="FunFam" id="1.10.510.10:FF:000571">
    <property type="entry name" value="Maternal embryonic leucine zipper kinase"/>
    <property type="match status" value="1"/>
</dbReference>
<dbReference type="EMBL" id="JAKMXF010000111">
    <property type="protein sequence ID" value="KAI6657597.1"/>
    <property type="molecule type" value="Genomic_DNA"/>
</dbReference>
<dbReference type="InterPro" id="IPR002219">
    <property type="entry name" value="PKC_DAG/PE"/>
</dbReference>
<dbReference type="Pfam" id="PF00069">
    <property type="entry name" value="Pkinase"/>
    <property type="match status" value="1"/>
</dbReference>
<gene>
    <name evidence="10" type="ORF">LOD99_340</name>
</gene>
<dbReference type="PROSITE" id="PS00479">
    <property type="entry name" value="ZF_DAG_PE_1"/>
    <property type="match status" value="2"/>
</dbReference>
<dbReference type="GO" id="GO:0005524">
    <property type="term" value="F:ATP binding"/>
    <property type="evidence" value="ECO:0007669"/>
    <property type="project" value="UniProtKB-UniRule"/>
</dbReference>
<keyword evidence="5 6" id="KW-0067">ATP-binding</keyword>
<dbReference type="PROSITE" id="PS50011">
    <property type="entry name" value="PROTEIN_KINASE_DOM"/>
    <property type="match status" value="1"/>
</dbReference>
<feature type="region of interest" description="Disordered" evidence="7">
    <location>
        <begin position="938"/>
        <end position="1017"/>
    </location>
</feature>
<comment type="caution">
    <text evidence="10">The sequence shown here is derived from an EMBL/GenBank/DDBJ whole genome shotgun (WGS) entry which is preliminary data.</text>
</comment>
<keyword evidence="11" id="KW-1185">Reference proteome</keyword>
<dbReference type="PANTHER" id="PTHR22968">
    <property type="entry name" value="PROTEIN KINASE C, MU"/>
    <property type="match status" value="1"/>
</dbReference>
<feature type="region of interest" description="Disordered" evidence="7">
    <location>
        <begin position="595"/>
        <end position="622"/>
    </location>
</feature>
<dbReference type="SMART" id="SM00109">
    <property type="entry name" value="C1"/>
    <property type="match status" value="2"/>
</dbReference>
<feature type="region of interest" description="Disordered" evidence="7">
    <location>
        <begin position="285"/>
        <end position="370"/>
    </location>
</feature>
<protein>
    <submittedName>
        <fullName evidence="10">Serine/threonine-protein kinase D1</fullName>
    </submittedName>
</protein>
<dbReference type="PROSITE" id="PS00108">
    <property type="entry name" value="PROTEIN_KINASE_ST"/>
    <property type="match status" value="1"/>
</dbReference>
<organism evidence="10 11">
    <name type="scientific">Oopsacas minuta</name>
    <dbReference type="NCBI Taxonomy" id="111878"/>
    <lineage>
        <taxon>Eukaryota</taxon>
        <taxon>Metazoa</taxon>
        <taxon>Porifera</taxon>
        <taxon>Hexactinellida</taxon>
        <taxon>Hexasterophora</taxon>
        <taxon>Lyssacinosida</taxon>
        <taxon>Leucopsacidae</taxon>
        <taxon>Oopsacas</taxon>
    </lineage>
</organism>
<name>A0AAV7K937_9METZ</name>